<dbReference type="GO" id="GO:0005776">
    <property type="term" value="C:autophagosome"/>
    <property type="evidence" value="ECO:0007669"/>
    <property type="project" value="TreeGrafter"/>
</dbReference>
<dbReference type="PANTHER" id="PTHR34659:SF8">
    <property type="entry name" value="(RAPE) HYPOTHETICAL PROTEIN"/>
    <property type="match status" value="1"/>
</dbReference>
<evidence type="ECO:0000313" key="2">
    <source>
        <dbReference type="Proteomes" id="UP000594638"/>
    </source>
</evidence>
<dbReference type="PANTHER" id="PTHR34659">
    <property type="entry name" value="BNAA05G11610D PROTEIN"/>
    <property type="match status" value="1"/>
</dbReference>
<dbReference type="EMBL" id="CACTIH010009295">
    <property type="protein sequence ID" value="CAA3029228.1"/>
    <property type="molecule type" value="Genomic_DNA"/>
</dbReference>
<dbReference type="Gramene" id="OE9A013404T3">
    <property type="protein sequence ID" value="OE9A013404C3"/>
    <property type="gene ID" value="OE9A013404"/>
</dbReference>
<organism evidence="1 2">
    <name type="scientific">Olea europaea subsp. europaea</name>
    <dbReference type="NCBI Taxonomy" id="158383"/>
    <lineage>
        <taxon>Eukaryota</taxon>
        <taxon>Viridiplantae</taxon>
        <taxon>Streptophyta</taxon>
        <taxon>Embryophyta</taxon>
        <taxon>Tracheophyta</taxon>
        <taxon>Spermatophyta</taxon>
        <taxon>Magnoliopsida</taxon>
        <taxon>eudicotyledons</taxon>
        <taxon>Gunneridae</taxon>
        <taxon>Pentapetalae</taxon>
        <taxon>asterids</taxon>
        <taxon>lamiids</taxon>
        <taxon>Lamiales</taxon>
        <taxon>Oleaceae</taxon>
        <taxon>Oleeae</taxon>
        <taxon>Olea</taxon>
    </lineage>
</organism>
<name>A0A8S0VBX0_OLEEU</name>
<reference evidence="1 2" key="1">
    <citation type="submission" date="2019-12" db="EMBL/GenBank/DDBJ databases">
        <authorList>
            <person name="Alioto T."/>
            <person name="Alioto T."/>
            <person name="Gomez Garrido J."/>
        </authorList>
    </citation>
    <scope>NUCLEOTIDE SEQUENCE [LARGE SCALE GENOMIC DNA]</scope>
</reference>
<dbReference type="GO" id="GO:0061908">
    <property type="term" value="C:phagophore"/>
    <property type="evidence" value="ECO:0007669"/>
    <property type="project" value="TreeGrafter"/>
</dbReference>
<comment type="caution">
    <text evidence="1">The sequence shown here is derived from an EMBL/GenBank/DDBJ whole genome shotgun (WGS) entry which is preliminary data.</text>
</comment>
<accession>A0A8S0VBX0</accession>
<gene>
    <name evidence="1" type="ORF">OLEA9_A013404</name>
</gene>
<dbReference type="OrthoDB" id="778244at2759"/>
<dbReference type="Gramene" id="OE9A013404T1">
    <property type="protein sequence ID" value="OE9A013404C1"/>
    <property type="gene ID" value="OE9A013404"/>
</dbReference>
<dbReference type="Proteomes" id="UP000594638">
    <property type="component" value="Unassembled WGS sequence"/>
</dbReference>
<evidence type="ECO:0000313" key="1">
    <source>
        <dbReference type="EMBL" id="CAA3029228.1"/>
    </source>
</evidence>
<sequence length="402" mass="44786">MDFKGIAWAGNIYQKFEAMCLDVEEVMVQDTIKYVENQVQKAGISVKKFYSEVMQDLIPSSCVEVAADEMSVYPYSHTDMNKNLKPSLSEHWGEFKNKATENKVIDDIDKWKKSRISGLEDVNLLSPLSSGFLVRNACSEVYSAKGKKLGVCKRRPVGIQRTSEKNNPQKISEPMTPVSAIKNTYVRSSTDLVSLEKCDSVEKVNTNTRILEPPVDSPASNTNLPADPLRQNEEESQCISSCHDLPSESIGTYMNGGKVPQLGSNIPGNNFESGGEEVITSDEDNIDMEVIENVELVEPGVDSIKQVTTSKLEETCVLVEGNELHIVQQGTGKHKSYKKKIREAFSSKLRSRKRHEYDQCIPQAGLLGGTGSTEIVIPDLTLDFEKMKLPAQDFSESDWEFL</sequence>
<proteinExistence type="predicted"/>
<dbReference type="GO" id="GO:0006950">
    <property type="term" value="P:response to stress"/>
    <property type="evidence" value="ECO:0007669"/>
    <property type="project" value="TreeGrafter"/>
</dbReference>
<keyword evidence="2" id="KW-1185">Reference proteome</keyword>
<dbReference type="AlphaFoldDB" id="A0A8S0VBX0"/>
<dbReference type="InterPro" id="IPR053273">
    <property type="entry name" value="CST_Regulator"/>
</dbReference>
<protein>
    <submittedName>
        <fullName evidence="1">Uncharacterized protein</fullName>
    </submittedName>
</protein>